<dbReference type="Gene3D" id="2.70.50.80">
    <property type="match status" value="1"/>
</dbReference>
<dbReference type="SMART" id="SM00426">
    <property type="entry name" value="TEA"/>
    <property type="match status" value="1"/>
</dbReference>
<dbReference type="Pfam" id="PF17725">
    <property type="entry name" value="YBD"/>
    <property type="match status" value="1"/>
</dbReference>
<evidence type="ECO:0000313" key="11">
    <source>
        <dbReference type="Proteomes" id="UP000694558"/>
    </source>
</evidence>
<dbReference type="PROSITE" id="PS00554">
    <property type="entry name" value="TEA_1"/>
    <property type="match status" value="1"/>
</dbReference>
<comment type="subcellular location">
    <subcellularLocation>
        <location evidence="1 6">Nucleus</location>
    </subcellularLocation>
</comment>
<protein>
    <recommendedName>
        <fullName evidence="9">TEA domain-containing protein</fullName>
    </recommendedName>
</protein>
<dbReference type="InterPro" id="IPR000818">
    <property type="entry name" value="TEA/ATTS_dom"/>
</dbReference>
<dbReference type="PANTHER" id="PTHR11834:SF2">
    <property type="entry name" value="TRANSCRIPTIONAL ENHANCER FACTOR TEF-3"/>
    <property type="match status" value="1"/>
</dbReference>
<feature type="DNA-binding region" description="TEA" evidence="7">
    <location>
        <begin position="24"/>
        <end position="100"/>
    </location>
</feature>
<evidence type="ECO:0000256" key="2">
    <source>
        <dbReference type="ARBA" id="ARBA00023015"/>
    </source>
</evidence>
<evidence type="ECO:0000256" key="1">
    <source>
        <dbReference type="ARBA" id="ARBA00004123"/>
    </source>
</evidence>
<feature type="region of interest" description="Disordered" evidence="8">
    <location>
        <begin position="1"/>
        <end position="27"/>
    </location>
</feature>
<reference evidence="10" key="2">
    <citation type="submission" date="2025-08" db="UniProtKB">
        <authorList>
            <consortium name="Ensembl"/>
        </authorList>
    </citation>
    <scope>IDENTIFICATION</scope>
</reference>
<dbReference type="InterPro" id="IPR038096">
    <property type="entry name" value="TEA/ATTS_sf"/>
</dbReference>
<dbReference type="GO" id="GO:0048568">
    <property type="term" value="P:embryonic organ development"/>
    <property type="evidence" value="ECO:0007669"/>
    <property type="project" value="TreeGrafter"/>
</dbReference>
<dbReference type="PROSITE" id="PS51088">
    <property type="entry name" value="TEA_2"/>
    <property type="match status" value="1"/>
</dbReference>
<dbReference type="GeneTree" id="ENSGT00950000182956"/>
<keyword evidence="4 6" id="KW-0804">Transcription</keyword>
<feature type="domain" description="TEA" evidence="9">
    <location>
        <begin position="24"/>
        <end position="100"/>
    </location>
</feature>
<dbReference type="AlphaFoldDB" id="A0A8D3EF92"/>
<dbReference type="PANTHER" id="PTHR11834">
    <property type="entry name" value="TRANSCRIPTIONAL ENHANCER FACTOR TEF RELATED"/>
    <property type="match status" value="1"/>
</dbReference>
<evidence type="ECO:0000259" key="9">
    <source>
        <dbReference type="PROSITE" id="PS51088"/>
    </source>
</evidence>
<dbReference type="GO" id="GO:0000981">
    <property type="term" value="F:DNA-binding transcription factor activity, RNA polymerase II-specific"/>
    <property type="evidence" value="ECO:0007669"/>
    <property type="project" value="TreeGrafter"/>
</dbReference>
<dbReference type="PRINTS" id="PR00065">
    <property type="entry name" value="TEADOMAIN"/>
</dbReference>
<keyword evidence="5 6" id="KW-0539">Nucleus</keyword>
<reference evidence="10" key="1">
    <citation type="submission" date="2023-05" db="EMBL/GenBank/DDBJ databases">
        <title>High-quality long-read genome of Scophthalmus maximus.</title>
        <authorList>
            <person name="Lien S."/>
            <person name="Martinez P."/>
        </authorList>
    </citation>
    <scope>NUCLEOTIDE SEQUENCE [LARGE SCALE GENOMIC DNA]</scope>
</reference>
<dbReference type="GO" id="GO:0005634">
    <property type="term" value="C:nucleus"/>
    <property type="evidence" value="ECO:0007669"/>
    <property type="project" value="UniProtKB-SubCell"/>
</dbReference>
<name>A0A8D3EF92_SCOMX</name>
<dbReference type="GO" id="GO:0005667">
    <property type="term" value="C:transcription regulator complex"/>
    <property type="evidence" value="ECO:0007669"/>
    <property type="project" value="TreeGrafter"/>
</dbReference>
<dbReference type="PIRSF" id="PIRSF002603">
    <property type="entry name" value="TEF"/>
    <property type="match status" value="1"/>
</dbReference>
<dbReference type="FunFam" id="2.70.50.80:FF:000001">
    <property type="entry name" value="Transcriptional enhancer factor TEF-1, putative"/>
    <property type="match status" value="1"/>
</dbReference>
<dbReference type="InterPro" id="IPR016361">
    <property type="entry name" value="TEF_metazoa"/>
</dbReference>
<dbReference type="GO" id="GO:0035329">
    <property type="term" value="P:hippo signaling"/>
    <property type="evidence" value="ECO:0007669"/>
    <property type="project" value="InterPro"/>
</dbReference>
<gene>
    <name evidence="10" type="primary">LOC118315593</name>
</gene>
<keyword evidence="2 6" id="KW-0805">Transcription regulation</keyword>
<organism evidence="10 11">
    <name type="scientific">Scophthalmus maximus</name>
    <name type="common">Turbot</name>
    <name type="synonym">Psetta maxima</name>
    <dbReference type="NCBI Taxonomy" id="52904"/>
    <lineage>
        <taxon>Eukaryota</taxon>
        <taxon>Metazoa</taxon>
        <taxon>Chordata</taxon>
        <taxon>Craniata</taxon>
        <taxon>Vertebrata</taxon>
        <taxon>Euteleostomi</taxon>
        <taxon>Actinopterygii</taxon>
        <taxon>Neopterygii</taxon>
        <taxon>Teleostei</taxon>
        <taxon>Neoteleostei</taxon>
        <taxon>Acanthomorphata</taxon>
        <taxon>Carangaria</taxon>
        <taxon>Pleuronectiformes</taxon>
        <taxon>Pleuronectoidei</taxon>
        <taxon>Scophthalmidae</taxon>
        <taxon>Scophthalmus</taxon>
    </lineage>
</organism>
<keyword evidence="3 6" id="KW-0238">DNA-binding</keyword>
<dbReference type="GO" id="GO:0000978">
    <property type="term" value="F:RNA polymerase II cis-regulatory region sequence-specific DNA binding"/>
    <property type="evidence" value="ECO:0007669"/>
    <property type="project" value="TreeGrafter"/>
</dbReference>
<dbReference type="InterPro" id="IPR050937">
    <property type="entry name" value="TEC1_TEAD_TF"/>
</dbReference>
<evidence type="ECO:0000256" key="8">
    <source>
        <dbReference type="SAM" id="MobiDB-lite"/>
    </source>
</evidence>
<dbReference type="Pfam" id="PF01285">
    <property type="entry name" value="TEA"/>
    <property type="match status" value="1"/>
</dbReference>
<evidence type="ECO:0000256" key="6">
    <source>
        <dbReference type="PIRNR" id="PIRNR002603"/>
    </source>
</evidence>
<dbReference type="Gene3D" id="6.10.20.40">
    <property type="entry name" value="TEA/ATTS domain"/>
    <property type="match status" value="1"/>
</dbReference>
<evidence type="ECO:0000256" key="4">
    <source>
        <dbReference type="ARBA" id="ARBA00023163"/>
    </source>
</evidence>
<dbReference type="Ensembl" id="ENSSMAT00000059610.1">
    <property type="protein sequence ID" value="ENSSMAP00000070451.1"/>
    <property type="gene ID" value="ENSSMAG00000006921.2"/>
</dbReference>
<evidence type="ECO:0000256" key="3">
    <source>
        <dbReference type="ARBA" id="ARBA00023125"/>
    </source>
</evidence>
<evidence type="ECO:0000313" key="10">
    <source>
        <dbReference type="Ensembl" id="ENSSMAP00000070451.1"/>
    </source>
</evidence>
<accession>A0A8D3EF92</accession>
<evidence type="ECO:0000256" key="5">
    <source>
        <dbReference type="ARBA" id="ARBA00023242"/>
    </source>
</evidence>
<dbReference type="InterPro" id="IPR041086">
    <property type="entry name" value="YBD"/>
</dbReference>
<evidence type="ECO:0000256" key="7">
    <source>
        <dbReference type="PROSITE-ProRule" id="PRU00505"/>
    </source>
</evidence>
<proteinExistence type="predicted"/>
<dbReference type="Proteomes" id="UP000694558">
    <property type="component" value="Chromosome 10"/>
</dbReference>
<sequence length="426" mass="47980">MWATAPSPRGGSEELGDGLDKPLENDAEGVWSPDIEQSFQEALAIYPPCGRRKIILSDEGKMYGRNELIARYIKLRTGKTRTRKQVSSHIQVLARRKAREIQVKLKDQVAKDKALQSMANMSSAQIISPTAFQNKMALQGLARPAYPTTGGFWHGPLPGQPGEISGVTAALSQLYLFANVNTLAGLSFAGYESTAGLSMSPSAPPWQGRSIASSKLRMLEFSAFLEQPQDPETFNKHLFVHIGQSNPSYSDPYLESVDVRQIYDKFPEKKGGLKELFDKGPHNAFFLVKFWADLSLNLQDDSSFFYGVSSQYESSENMVITSSTKVCSFGKQVVEKVETEYARFENGRYMFRIHRSPLCEYMINFIHKLKHLPEKYMMNSVLENFTILQVVTNRDTLETLLCIAYVFEVSTSEHGAQHHIYRLVKD</sequence>